<keyword evidence="3" id="KW-0347">Helicase</keyword>
<organism evidence="3 4">
    <name type="scientific">Paenibacillus mendelii</name>
    <dbReference type="NCBI Taxonomy" id="206163"/>
    <lineage>
        <taxon>Bacteria</taxon>
        <taxon>Bacillati</taxon>
        <taxon>Bacillota</taxon>
        <taxon>Bacilli</taxon>
        <taxon>Bacillales</taxon>
        <taxon>Paenibacillaceae</taxon>
        <taxon>Paenibacillus</taxon>
    </lineage>
</organism>
<evidence type="ECO:0000256" key="1">
    <source>
        <dbReference type="SAM" id="MobiDB-lite"/>
    </source>
</evidence>
<keyword evidence="3" id="KW-0378">Hydrolase</keyword>
<feature type="region of interest" description="Disordered" evidence="1">
    <location>
        <begin position="451"/>
        <end position="478"/>
    </location>
</feature>
<reference evidence="3 4" key="1">
    <citation type="submission" date="2024-09" db="EMBL/GenBank/DDBJ databases">
        <authorList>
            <person name="Sun Q."/>
            <person name="Mori K."/>
        </authorList>
    </citation>
    <scope>NUCLEOTIDE SEQUENCE [LARGE SCALE GENOMIC DNA]</scope>
    <source>
        <strain evidence="3 4">CCM 4839</strain>
    </source>
</reference>
<evidence type="ECO:0000313" key="3">
    <source>
        <dbReference type="EMBL" id="MFC0395765.1"/>
    </source>
</evidence>
<dbReference type="InterPro" id="IPR058660">
    <property type="entry name" value="WHD_DnaB"/>
</dbReference>
<evidence type="ECO:0000313" key="4">
    <source>
        <dbReference type="Proteomes" id="UP001589818"/>
    </source>
</evidence>
<accession>A0ABV6JIM6</accession>
<feature type="region of interest" description="Disordered" evidence="1">
    <location>
        <begin position="289"/>
        <end position="320"/>
    </location>
</feature>
<name>A0ABV6JIM6_9BACL</name>
<gene>
    <name evidence="3" type="ORF">ACFFJ8_30885</name>
</gene>
<keyword evidence="3" id="KW-0547">Nucleotide-binding</keyword>
<evidence type="ECO:0000259" key="2">
    <source>
        <dbReference type="Pfam" id="PF25888"/>
    </source>
</evidence>
<keyword evidence="4" id="KW-1185">Reference proteome</keyword>
<feature type="compositionally biased region" description="Basic and acidic residues" evidence="1">
    <location>
        <begin position="290"/>
        <end position="301"/>
    </location>
</feature>
<keyword evidence="3" id="KW-0067">ATP-binding</keyword>
<dbReference type="Proteomes" id="UP001589818">
    <property type="component" value="Unassembled WGS sequence"/>
</dbReference>
<feature type="compositionally biased region" description="Gly residues" evidence="1">
    <location>
        <begin position="460"/>
        <end position="471"/>
    </location>
</feature>
<sequence>MRIGNMHQFTEHHRYYIYRDFSLSAVDRKMIGLIYQPMIGAFATGLYQLFYQLVADDRVGYSPLEPQRKLFLGLGLDMHERARQEFVEQASRLEAVGLLQTSRLGIPDNDDYVYEYELIKPLSPDEFFRNPHLMLLLRDKVGKYAVISLRESFYAKEADELAGAELQRDNITVPFYELFRLNAQAVDVELEQALSEVAPTRSAASKPRLETAGIQYGEIISRFPRNSMNRKYVERLRGDEDQLAQLNYVAYKYGLTVVDLCRLLDEDDVFNTRGELMMDELQLRASQMYRQDRKRDEDRQRMQGRMEAASGAQTSDASDEPLEEVAVQEEFYMEVPAQLAGRCDIHQYNMLMRNEPHTRFIARFFPGAVPEWIIRVFEVIDLNYRLTGSVINVLIHYVLGMNDAQRVTKTYIDAVASNMLVKRIDSFEKAVRYVREQVQLEKDRELRQAGGAAGAAVSGARGGSSGNGTGRTRGRKPAMAIVQEVGDSVVSQEELEEMRRLARKLDGNK</sequence>
<feature type="domain" description="Replicative helicase loading/DNA remodeling protein DnaB N-terminal winged helix" evidence="2">
    <location>
        <begin position="16"/>
        <end position="266"/>
    </location>
</feature>
<dbReference type="EMBL" id="JBHLVF010000047">
    <property type="protein sequence ID" value="MFC0395765.1"/>
    <property type="molecule type" value="Genomic_DNA"/>
</dbReference>
<dbReference type="RefSeq" id="WP_204817675.1">
    <property type="nucleotide sequence ID" value="NZ_JANHOF010000002.1"/>
</dbReference>
<dbReference type="GO" id="GO:0004386">
    <property type="term" value="F:helicase activity"/>
    <property type="evidence" value="ECO:0007669"/>
    <property type="project" value="UniProtKB-KW"/>
</dbReference>
<dbReference type="Pfam" id="PF25888">
    <property type="entry name" value="WHD_DnaB"/>
    <property type="match status" value="1"/>
</dbReference>
<proteinExistence type="predicted"/>
<comment type="caution">
    <text evidence="3">The sequence shown here is derived from an EMBL/GenBank/DDBJ whole genome shotgun (WGS) entry which is preliminary data.</text>
</comment>
<protein>
    <submittedName>
        <fullName evidence="3">Helicase DnaB</fullName>
    </submittedName>
</protein>